<reference evidence="4 5" key="1">
    <citation type="journal article" date="2018" name="Evol. Lett.">
        <title>Horizontal gene cluster transfer increased hallucinogenic mushroom diversity.</title>
        <authorList>
            <person name="Reynolds H.T."/>
            <person name="Vijayakumar V."/>
            <person name="Gluck-Thaler E."/>
            <person name="Korotkin H.B."/>
            <person name="Matheny P.B."/>
            <person name="Slot J.C."/>
        </authorList>
    </citation>
    <scope>NUCLEOTIDE SEQUENCE [LARGE SCALE GENOMIC DNA]</scope>
    <source>
        <strain evidence="4 5">SRW20</strain>
    </source>
</reference>
<keyword evidence="2" id="KW-0472">Membrane</keyword>
<name>A0A409VYP0_9AGAR</name>
<feature type="region of interest" description="Disordered" evidence="1">
    <location>
        <begin position="166"/>
        <end position="186"/>
    </location>
</feature>
<feature type="chain" id="PRO_5019003776" evidence="3">
    <location>
        <begin position="22"/>
        <end position="200"/>
    </location>
</feature>
<evidence type="ECO:0000256" key="1">
    <source>
        <dbReference type="SAM" id="MobiDB-lite"/>
    </source>
</evidence>
<gene>
    <name evidence="4" type="ORF">CVT26_011987</name>
</gene>
<dbReference type="Proteomes" id="UP000284706">
    <property type="component" value="Unassembled WGS sequence"/>
</dbReference>
<organism evidence="4 5">
    <name type="scientific">Gymnopilus dilepis</name>
    <dbReference type="NCBI Taxonomy" id="231916"/>
    <lineage>
        <taxon>Eukaryota</taxon>
        <taxon>Fungi</taxon>
        <taxon>Dikarya</taxon>
        <taxon>Basidiomycota</taxon>
        <taxon>Agaricomycotina</taxon>
        <taxon>Agaricomycetes</taxon>
        <taxon>Agaricomycetidae</taxon>
        <taxon>Agaricales</taxon>
        <taxon>Agaricineae</taxon>
        <taxon>Hymenogastraceae</taxon>
        <taxon>Gymnopilus</taxon>
    </lineage>
</organism>
<evidence type="ECO:0000256" key="2">
    <source>
        <dbReference type="SAM" id="Phobius"/>
    </source>
</evidence>
<keyword evidence="3" id="KW-0732">Signal</keyword>
<evidence type="ECO:0000313" key="4">
    <source>
        <dbReference type="EMBL" id="PPQ71350.1"/>
    </source>
</evidence>
<keyword evidence="2" id="KW-0812">Transmembrane</keyword>
<proteinExistence type="predicted"/>
<dbReference type="EMBL" id="NHYE01005506">
    <property type="protein sequence ID" value="PPQ71350.1"/>
    <property type="molecule type" value="Genomic_DNA"/>
</dbReference>
<dbReference type="AlphaFoldDB" id="A0A409VYP0"/>
<protein>
    <submittedName>
        <fullName evidence="4">Uncharacterized protein</fullName>
    </submittedName>
</protein>
<keyword evidence="5" id="KW-1185">Reference proteome</keyword>
<keyword evidence="2" id="KW-1133">Transmembrane helix</keyword>
<feature type="region of interest" description="Disordered" evidence="1">
    <location>
        <begin position="83"/>
        <end position="102"/>
    </location>
</feature>
<sequence>MKLFILHVFLLLLTSARSAFAGVIPDSDFGRRESKEGEIDAMDENMALDARAAQLPVVPIVIAALAIGNIVLGQTLHTLKTKGAAEVRPPSNDKEASNNPPLSASELLQKSVNWVSQNSDFSAVAIRGGVSTSVGFDGDFGKDWQSSVVTIDAAEGQSHEKPLIMTSVGGSSIGPGEAALSSPPQARAVIQRDHYVESKL</sequence>
<evidence type="ECO:0000313" key="5">
    <source>
        <dbReference type="Proteomes" id="UP000284706"/>
    </source>
</evidence>
<feature type="signal peptide" evidence="3">
    <location>
        <begin position="1"/>
        <end position="21"/>
    </location>
</feature>
<feature type="transmembrane region" description="Helical" evidence="2">
    <location>
        <begin position="52"/>
        <end position="72"/>
    </location>
</feature>
<evidence type="ECO:0000256" key="3">
    <source>
        <dbReference type="SAM" id="SignalP"/>
    </source>
</evidence>
<dbReference type="InParanoid" id="A0A409VYP0"/>
<comment type="caution">
    <text evidence="4">The sequence shown here is derived from an EMBL/GenBank/DDBJ whole genome shotgun (WGS) entry which is preliminary data.</text>
</comment>
<accession>A0A409VYP0</accession>